<comment type="caution">
    <text evidence="1">The sequence shown here is derived from an EMBL/GenBank/DDBJ whole genome shotgun (WGS) entry which is preliminary data.</text>
</comment>
<accession>A0ACC0Z6X0</accession>
<proteinExistence type="predicted"/>
<keyword evidence="2" id="KW-1185">Reference proteome</keyword>
<gene>
    <name evidence="1" type="ORF">Pint_04689</name>
</gene>
<sequence>MASGPLLGDAGGKHKKKLYGRKNQNNSDNPNNVRQYYHHNKRQKSSQQHLATTDDNSSQPQTIPAVSDDSSSHNLEQLGAAYNSREPTNAIGIPGYVKFDNLVKISLNLRNRDEVRALKRKLASELDQVLSLVKRLEATQSQLTKNVNRNAKKMSSEMGSVEPTDPRSFRGSTVSVSENENNLGVNGEMVGKVKRAPKVNQHKKKFDALVGREKSTPMENKKKSDALMRREKSTPMESKKKSKSSEMGGGFVLDKDLSRLFKNCSNLLEKLMKHKFGWVFNKPVDVKGLGLHDYYTIVKHPMDLGTVKVRLTKKLYKSPKEFAEDVRLTFNNAILYNPKGQDVHVMAEQLLKIFEEKWTKMESEYNFSRRLEIGNDSGLPTSTLGITPVPLAPARTPAAAPTMPVHIPVPAPSTPVHIPVPSPSPRPTEARNFERVESMTMHVDPKTMVSAHQVKTPVSKKPKAKDSEMRDMTYEEKQRLSLNLQDLPSDKLDHVVQIIKKRNPVLSQQDDEIEVDIDSFDPETLWELDRFVNNYKKSLSENKRKAEFALQETAESDHNILDTNMEPIILESPKGTEAGKVNVQGILMLTLVKKIVSTSLPVQGEKQGDNVSESSSSGGSSSDSGSSSSDSGSSSSSGHRSDADH</sequence>
<protein>
    <submittedName>
        <fullName evidence="1">Uncharacterized protein</fullName>
    </submittedName>
</protein>
<organism evidence="1 2">
    <name type="scientific">Pistacia integerrima</name>
    <dbReference type="NCBI Taxonomy" id="434235"/>
    <lineage>
        <taxon>Eukaryota</taxon>
        <taxon>Viridiplantae</taxon>
        <taxon>Streptophyta</taxon>
        <taxon>Embryophyta</taxon>
        <taxon>Tracheophyta</taxon>
        <taxon>Spermatophyta</taxon>
        <taxon>Magnoliopsida</taxon>
        <taxon>eudicotyledons</taxon>
        <taxon>Gunneridae</taxon>
        <taxon>Pentapetalae</taxon>
        <taxon>rosids</taxon>
        <taxon>malvids</taxon>
        <taxon>Sapindales</taxon>
        <taxon>Anacardiaceae</taxon>
        <taxon>Pistacia</taxon>
    </lineage>
</organism>
<dbReference type="EMBL" id="CM047738">
    <property type="protein sequence ID" value="KAJ0045986.1"/>
    <property type="molecule type" value="Genomic_DNA"/>
</dbReference>
<name>A0ACC0Z6X0_9ROSI</name>
<evidence type="ECO:0000313" key="1">
    <source>
        <dbReference type="EMBL" id="KAJ0045986.1"/>
    </source>
</evidence>
<evidence type="ECO:0000313" key="2">
    <source>
        <dbReference type="Proteomes" id="UP001163603"/>
    </source>
</evidence>
<dbReference type="Proteomes" id="UP001163603">
    <property type="component" value="Chromosome 3"/>
</dbReference>
<reference evidence="2" key="1">
    <citation type="journal article" date="2023" name="G3 (Bethesda)">
        <title>Genome assembly and association tests identify interacting loci associated with vigor, precocity, and sex in interspecific pistachio rootstocks.</title>
        <authorList>
            <person name="Palmer W."/>
            <person name="Jacygrad E."/>
            <person name="Sagayaradj S."/>
            <person name="Cavanaugh K."/>
            <person name="Han R."/>
            <person name="Bertier L."/>
            <person name="Beede B."/>
            <person name="Kafkas S."/>
            <person name="Golino D."/>
            <person name="Preece J."/>
            <person name="Michelmore R."/>
        </authorList>
    </citation>
    <scope>NUCLEOTIDE SEQUENCE [LARGE SCALE GENOMIC DNA]</scope>
</reference>